<proteinExistence type="predicted"/>
<reference evidence="1 2" key="1">
    <citation type="submission" date="2018-08" db="EMBL/GenBank/DDBJ databases">
        <title>Bacillus chawlae sp. nov., Bacillus glennii sp. nov., and Bacillus saganii sp. nov. Isolated from the Vehicle Assembly Building at Kennedy Space Center where the Viking Spacecraft were Assembled.</title>
        <authorList>
            <person name="Seuylemezian A."/>
            <person name="Vaishampayan P."/>
        </authorList>
    </citation>
    <scope>NUCLEOTIDE SEQUENCE [LARGE SCALE GENOMIC DNA]</scope>
    <source>
        <strain evidence="1 2">V44-8</strain>
    </source>
</reference>
<sequence>MLCVIEYRQVFFRMDEIITHVTPPVWPPAKNTLGYIAGGGRIVFGIKNKKLKAADVPAYQTAELTPPGFPDLDSA</sequence>
<gene>
    <name evidence="1" type="ORF">D0466_19935</name>
</gene>
<dbReference type="Proteomes" id="UP000262939">
    <property type="component" value="Unassembled WGS sequence"/>
</dbReference>
<evidence type="ECO:0000313" key="2">
    <source>
        <dbReference type="Proteomes" id="UP000262939"/>
    </source>
</evidence>
<evidence type="ECO:0000313" key="1">
    <source>
        <dbReference type="EMBL" id="RFU60854.1"/>
    </source>
</evidence>
<organism evidence="1 2">
    <name type="scientific">Peribacillus glennii</name>
    <dbReference type="NCBI Taxonomy" id="2303991"/>
    <lineage>
        <taxon>Bacteria</taxon>
        <taxon>Bacillati</taxon>
        <taxon>Bacillota</taxon>
        <taxon>Bacilli</taxon>
        <taxon>Bacillales</taxon>
        <taxon>Bacillaceae</taxon>
        <taxon>Peribacillus</taxon>
    </lineage>
</organism>
<dbReference type="AlphaFoldDB" id="A0A372L6U2"/>
<protein>
    <submittedName>
        <fullName evidence="1">Uncharacterized protein</fullName>
    </submittedName>
</protein>
<accession>A0A372L6U2</accession>
<keyword evidence="2" id="KW-1185">Reference proteome</keyword>
<dbReference type="EMBL" id="QVTD01000021">
    <property type="protein sequence ID" value="RFU60854.1"/>
    <property type="molecule type" value="Genomic_DNA"/>
</dbReference>
<name>A0A372L6U2_9BACI</name>
<comment type="caution">
    <text evidence="1">The sequence shown here is derived from an EMBL/GenBank/DDBJ whole genome shotgun (WGS) entry which is preliminary data.</text>
</comment>